<dbReference type="InterPro" id="IPR036058">
    <property type="entry name" value="Kazal_dom_sf"/>
</dbReference>
<dbReference type="AlphaFoldDB" id="A0A9C5Z5J7"/>
<evidence type="ECO:0000256" key="4">
    <source>
        <dbReference type="ARBA" id="ARBA00022687"/>
    </source>
</evidence>
<keyword evidence="11" id="KW-0325">Glycoprotein</keyword>
<dbReference type="InterPro" id="IPR056979">
    <property type="entry name" value="FZ_RECK"/>
</dbReference>
<dbReference type="InterPro" id="IPR056978">
    <property type="entry name" value="CC4_RECK"/>
</dbReference>
<evidence type="ECO:0000256" key="3">
    <source>
        <dbReference type="ARBA" id="ARBA00022622"/>
    </source>
</evidence>
<dbReference type="Gene3D" id="3.30.60.30">
    <property type="match status" value="2"/>
</dbReference>
<feature type="chain" id="PRO_5038954189" description="Reversion-inducing cysteine-rich protein with Kazal motifs" evidence="16">
    <location>
        <begin position="31"/>
        <end position="1119"/>
    </location>
</feature>
<dbReference type="GO" id="GO:0030198">
    <property type="term" value="P:extracellular matrix organization"/>
    <property type="evidence" value="ECO:0007669"/>
    <property type="project" value="TreeGrafter"/>
</dbReference>
<dbReference type="SUPFAM" id="SSF100895">
    <property type="entry name" value="Kazal-type serine protease inhibitors"/>
    <property type="match status" value="3"/>
</dbReference>
<evidence type="ECO:0000256" key="10">
    <source>
        <dbReference type="ARBA" id="ARBA00023157"/>
    </source>
</evidence>
<evidence type="ECO:0000256" key="1">
    <source>
        <dbReference type="ARBA" id="ARBA00004609"/>
    </source>
</evidence>
<dbReference type="Proteomes" id="UP000092443">
    <property type="component" value="Unplaced"/>
</dbReference>
<dbReference type="SMART" id="SM00280">
    <property type="entry name" value="KAZAL"/>
    <property type="match status" value="3"/>
</dbReference>
<feature type="compositionally biased region" description="Low complexity" evidence="15">
    <location>
        <begin position="92"/>
        <end position="108"/>
    </location>
</feature>
<evidence type="ECO:0000256" key="9">
    <source>
        <dbReference type="ARBA" id="ARBA00023136"/>
    </source>
</evidence>
<evidence type="ECO:0000256" key="16">
    <source>
        <dbReference type="SAM" id="SignalP"/>
    </source>
</evidence>
<protein>
    <recommendedName>
        <fullName evidence="14">Reversion-inducing cysteine-rich protein with Kazal motifs</fullName>
    </recommendedName>
</protein>
<keyword evidence="12" id="KW-0449">Lipoprotein</keyword>
<dbReference type="KEGG" id="gfs:119637751"/>
<dbReference type="Pfam" id="PF23298">
    <property type="entry name" value="FZ_RECK"/>
    <property type="match status" value="1"/>
</dbReference>
<dbReference type="GO" id="GO:0016055">
    <property type="term" value="P:Wnt signaling pathway"/>
    <property type="evidence" value="ECO:0007669"/>
    <property type="project" value="UniProtKB-KW"/>
</dbReference>
<dbReference type="GeneID" id="119637751"/>
<keyword evidence="8" id="KW-0722">Serine protease inhibitor</keyword>
<dbReference type="GO" id="GO:0005886">
    <property type="term" value="C:plasma membrane"/>
    <property type="evidence" value="ECO:0007669"/>
    <property type="project" value="UniProtKB-SubCell"/>
</dbReference>
<keyword evidence="10" id="KW-1015">Disulfide bond</keyword>
<dbReference type="InterPro" id="IPR055110">
    <property type="entry name" value="RECK-like_N"/>
</dbReference>
<evidence type="ECO:0000256" key="13">
    <source>
        <dbReference type="ARBA" id="ARBA00061636"/>
    </source>
</evidence>
<evidence type="ECO:0000256" key="8">
    <source>
        <dbReference type="ARBA" id="ARBA00022900"/>
    </source>
</evidence>
<dbReference type="GO" id="GO:0098552">
    <property type="term" value="C:side of membrane"/>
    <property type="evidence" value="ECO:0007669"/>
    <property type="project" value="UniProtKB-KW"/>
</dbReference>
<dbReference type="PANTHER" id="PTHR13487:SF3">
    <property type="entry name" value="REVERSION-INDUCING CYSTEINE-RICH PROTEIN WITH KAZAL MOTIFS"/>
    <property type="match status" value="1"/>
</dbReference>
<dbReference type="InterPro" id="IPR056977">
    <property type="entry name" value="FnI_RECK"/>
</dbReference>
<keyword evidence="7" id="KW-0677">Repeat</keyword>
<feature type="domain" description="Kazal-like" evidence="17">
    <location>
        <begin position="841"/>
        <end position="895"/>
    </location>
</feature>
<dbReference type="Pfam" id="PF25027">
    <property type="entry name" value="EGF1_RECK"/>
    <property type="match status" value="1"/>
</dbReference>
<evidence type="ECO:0000256" key="15">
    <source>
        <dbReference type="SAM" id="MobiDB-lite"/>
    </source>
</evidence>
<keyword evidence="18" id="KW-1185">Reference proteome</keyword>
<dbReference type="Pfam" id="PF07648">
    <property type="entry name" value="Kazal_2"/>
    <property type="match status" value="2"/>
</dbReference>
<dbReference type="Pfam" id="PF25028">
    <property type="entry name" value="FnI_RECK"/>
    <property type="match status" value="1"/>
</dbReference>
<name>A0A9C5Z5J7_9MUSC</name>
<evidence type="ECO:0000313" key="18">
    <source>
        <dbReference type="Proteomes" id="UP000092443"/>
    </source>
</evidence>
<dbReference type="Pfam" id="PF23332">
    <property type="entry name" value="CC4_RECK"/>
    <property type="match status" value="2"/>
</dbReference>
<evidence type="ECO:0000259" key="17">
    <source>
        <dbReference type="PROSITE" id="PS51465"/>
    </source>
</evidence>
<sequence>MRNLNVCCHLNYRLATLLIAFIWLMPLVTSVRHIDYEYNHNDEEQEQQPTLPQQQLRRNTNTNYHQHHYRRQYRNQRQQETNESPQRRAKQQHQQQQYQHKNNNNNYNKKLSMSLTKLYSAEAVYADDEEEIDVNDNNYHSMEDESESTDDADQEPADSMTSTNTKEHIHPPYDFYACCNEVFGSCRTSCENLSLIQLTPTDTNGRSMRLELKKYCPSMQLEFWSCMNRTLDAVARGSQWSGRRCCGLGLSPRCSNACATSSTTGELINACRQSDEQHMFACFERQESGDRCCGNARTSECLQACREIFEPLTANKRNNRRRLHEMCAERNNDVLQCVKNITDMTPITNSYKYMPCCDFSDNESCRHICRLILNTTESTDIIIGEMESGGCGTILPHLPLWQCFFTAERKIFVPATATNSQESEVSQINRLGIDGAKLHCCEKAMSAKCRRLCLQTYTTDWTTSMNNFESACLMQPNELNLRQCVDEVDEPCELGCDGLSFCTNFNNRPTELFRSCTADADLAAKSDLLMWQQRGYVSLPGVNLPIKNMTRCSPQKWKAVACVLQIKPCTRQGHYNHICRENCFEILSECMDWTRMNTTLNADAICGRLHPEGEAVPCLSLRPYLEESDAPKDTGGHHKITSPCKGHPCNASEACLAARNGSMTFQCVPGCALGETSNYLVPFGAYVRIPVQLSANRGGFKVCRCGLQGRIEHCQPLPSVSYESCILPGGRKIKHGTSFYLECNLCTCYAEEITCTKKQCRFPGYTDVSYTSLPCNCPTHYVPVCGSNGRTYPSLCVARCLGLQDSDVEYGACSIWSPCTPGSYHCPAGSECVEHRQICLSNMHKPCLQYICVNQTQACESNDQPVCDTKAITYNSACQLVRTRANFAHWGSCNRGCSWKGPVCGINGVNYPHECAAWADYVLVDYRGRCREVGLLMNEMGRRRCRLVKCPSPPSPYCRSIVPPGACCPICAGAFRIIYSRKQIDRALYALRGQHKDLLTLRSVLRELDALIQITECQLTGFLTMEVGIFVGIVPRTSTPTRMQIEACTREAEKISAMILAQSHRITTNLILSGLTESNILEGNVDNKAVKGLHKNSKLIALILFITFITTTYHHSFKL</sequence>
<feature type="region of interest" description="Disordered" evidence="15">
    <location>
        <begin position="70"/>
        <end position="108"/>
    </location>
</feature>
<evidence type="ECO:0000313" key="19">
    <source>
        <dbReference type="RefSeq" id="XP_037889915.1"/>
    </source>
</evidence>
<dbReference type="GO" id="GO:0004867">
    <property type="term" value="F:serine-type endopeptidase inhibitor activity"/>
    <property type="evidence" value="ECO:0007669"/>
    <property type="project" value="UniProtKB-KW"/>
</dbReference>
<keyword evidence="6 16" id="KW-0732">Signal</keyword>
<keyword evidence="2" id="KW-1003">Cell membrane</keyword>
<proteinExistence type="inferred from homology"/>
<evidence type="ECO:0000256" key="7">
    <source>
        <dbReference type="ARBA" id="ARBA00022737"/>
    </source>
</evidence>
<comment type="subcellular location">
    <subcellularLocation>
        <location evidence="1">Cell membrane</location>
        <topology evidence="1">Lipid-anchor</topology>
        <topology evidence="1">GPI-anchor</topology>
    </subcellularLocation>
</comment>
<evidence type="ECO:0000256" key="6">
    <source>
        <dbReference type="ARBA" id="ARBA00022729"/>
    </source>
</evidence>
<keyword evidence="9" id="KW-0472">Membrane</keyword>
<accession>A0A9C5Z5J7</accession>
<dbReference type="PROSITE" id="PS00282">
    <property type="entry name" value="KAZAL_1"/>
    <property type="match status" value="1"/>
</dbReference>
<organism evidence="18 19">
    <name type="scientific">Glossina fuscipes</name>
    <dbReference type="NCBI Taxonomy" id="7396"/>
    <lineage>
        <taxon>Eukaryota</taxon>
        <taxon>Metazoa</taxon>
        <taxon>Ecdysozoa</taxon>
        <taxon>Arthropoda</taxon>
        <taxon>Hexapoda</taxon>
        <taxon>Insecta</taxon>
        <taxon>Pterygota</taxon>
        <taxon>Neoptera</taxon>
        <taxon>Endopterygota</taxon>
        <taxon>Diptera</taxon>
        <taxon>Brachycera</taxon>
        <taxon>Muscomorpha</taxon>
        <taxon>Hippoboscoidea</taxon>
        <taxon>Glossinidae</taxon>
        <taxon>Glossina</taxon>
    </lineage>
</organism>
<gene>
    <name evidence="19" type="primary">LOC119637751</name>
</gene>
<dbReference type="GO" id="GO:0008191">
    <property type="term" value="F:metalloendopeptidase inhibitor activity"/>
    <property type="evidence" value="ECO:0007669"/>
    <property type="project" value="InterPro"/>
</dbReference>
<dbReference type="CDD" id="cd00104">
    <property type="entry name" value="KAZAL_FS"/>
    <property type="match status" value="1"/>
</dbReference>
<comment type="similarity">
    <text evidence="13">Belongs to the RECK family.</text>
</comment>
<dbReference type="Pfam" id="PF22961">
    <property type="entry name" value="RECK-like_N"/>
    <property type="match status" value="1"/>
</dbReference>
<feature type="signal peptide" evidence="16">
    <location>
        <begin position="1"/>
        <end position="30"/>
    </location>
</feature>
<keyword evidence="5" id="KW-0646">Protease inhibitor</keyword>
<evidence type="ECO:0000256" key="11">
    <source>
        <dbReference type="ARBA" id="ARBA00023180"/>
    </source>
</evidence>
<evidence type="ECO:0000256" key="12">
    <source>
        <dbReference type="ARBA" id="ARBA00023288"/>
    </source>
</evidence>
<feature type="domain" description="Kazal-like" evidence="17">
    <location>
        <begin position="769"/>
        <end position="815"/>
    </location>
</feature>
<feature type="compositionally biased region" description="Acidic residues" evidence="15">
    <location>
        <begin position="144"/>
        <end position="156"/>
    </location>
</feature>
<dbReference type="InterPro" id="IPR039016">
    <property type="entry name" value="RECK"/>
</dbReference>
<evidence type="ECO:0000256" key="5">
    <source>
        <dbReference type="ARBA" id="ARBA00022690"/>
    </source>
</evidence>
<dbReference type="InterPro" id="IPR002350">
    <property type="entry name" value="Kazal_dom"/>
</dbReference>
<dbReference type="PANTHER" id="PTHR13487">
    <property type="entry name" value="SERINE PROTEASE INHIBITOR"/>
    <property type="match status" value="1"/>
</dbReference>
<feature type="region of interest" description="Disordered" evidence="15">
    <location>
        <begin position="140"/>
        <end position="166"/>
    </location>
</feature>
<reference evidence="19" key="1">
    <citation type="submission" date="2025-08" db="UniProtKB">
        <authorList>
            <consortium name="RefSeq"/>
        </authorList>
    </citation>
    <scope>IDENTIFICATION</scope>
    <source>
        <tissue evidence="19">Whole body pupa</tissue>
    </source>
</reference>
<dbReference type="RefSeq" id="XP_037889915.1">
    <property type="nucleotide sequence ID" value="XM_038033987.1"/>
</dbReference>
<keyword evidence="3" id="KW-0336">GPI-anchor</keyword>
<evidence type="ECO:0000256" key="2">
    <source>
        <dbReference type="ARBA" id="ARBA00022475"/>
    </source>
</evidence>
<keyword evidence="4" id="KW-0879">Wnt signaling pathway</keyword>
<dbReference type="FunFam" id="3.30.60.30:FF:000011">
    <property type="entry name" value="reversion-inducing cysteine-rich protein with Kazal motifs isoform X1"/>
    <property type="match status" value="1"/>
</dbReference>
<dbReference type="InterPro" id="IPR056976">
    <property type="entry name" value="EGF1_RECK"/>
</dbReference>
<dbReference type="PROSITE" id="PS51465">
    <property type="entry name" value="KAZAL_2"/>
    <property type="match status" value="2"/>
</dbReference>
<evidence type="ECO:0000256" key="14">
    <source>
        <dbReference type="ARBA" id="ARBA00073829"/>
    </source>
</evidence>